<dbReference type="AlphaFoldDB" id="A0A6B0TSG5"/>
<keyword evidence="2 4" id="KW-0819">tRNA processing</keyword>
<dbReference type="PANTHER" id="PTHR11142">
    <property type="entry name" value="PSEUDOURIDYLATE SYNTHASE"/>
    <property type="match status" value="1"/>
</dbReference>
<feature type="active site" description="Nucleophile" evidence="4 5">
    <location>
        <position position="52"/>
    </location>
</feature>
<evidence type="ECO:0000256" key="6">
    <source>
        <dbReference type="PIRSR" id="PIRSR001430-2"/>
    </source>
</evidence>
<dbReference type="EMBL" id="WUWG01000001">
    <property type="protein sequence ID" value="MXU64274.1"/>
    <property type="molecule type" value="Genomic_DNA"/>
</dbReference>
<feature type="domain" description="Pseudouridine synthase I TruA alpha/beta" evidence="8">
    <location>
        <begin position="9"/>
        <end position="104"/>
    </location>
</feature>
<dbReference type="RefSeq" id="WP_160851475.1">
    <property type="nucleotide sequence ID" value="NZ_WUWG01000001.1"/>
</dbReference>
<dbReference type="FunFam" id="3.30.70.580:FF:000001">
    <property type="entry name" value="tRNA pseudouridine synthase A"/>
    <property type="match status" value="1"/>
</dbReference>
<dbReference type="PANTHER" id="PTHR11142:SF0">
    <property type="entry name" value="TRNA PSEUDOURIDINE SYNTHASE-LIKE 1"/>
    <property type="match status" value="1"/>
</dbReference>
<dbReference type="GO" id="GO:0003723">
    <property type="term" value="F:RNA binding"/>
    <property type="evidence" value="ECO:0007669"/>
    <property type="project" value="InterPro"/>
</dbReference>
<dbReference type="InterPro" id="IPR020097">
    <property type="entry name" value="PsdUridine_synth_TruA_a/b_dom"/>
</dbReference>
<comment type="function">
    <text evidence="4">Formation of pseudouridine at positions 38, 39 and 40 in the anticodon stem and loop of transfer RNAs.</text>
</comment>
<dbReference type="GO" id="GO:0160147">
    <property type="term" value="F:tRNA pseudouridine(38-40) synthase activity"/>
    <property type="evidence" value="ECO:0007669"/>
    <property type="project" value="UniProtKB-EC"/>
</dbReference>
<dbReference type="Gene3D" id="3.30.70.660">
    <property type="entry name" value="Pseudouridine synthase I, catalytic domain, C-terminal subdomain"/>
    <property type="match status" value="1"/>
</dbReference>
<feature type="binding site" evidence="4 6">
    <location>
        <position position="111"/>
    </location>
    <ligand>
        <name>substrate</name>
    </ligand>
</feature>
<accession>A0A6B0TSG5</accession>
<dbReference type="InterPro" id="IPR020094">
    <property type="entry name" value="TruA/RsuA/RluB/E/F_N"/>
</dbReference>
<protein>
    <recommendedName>
        <fullName evidence="4">tRNA pseudouridine synthase A</fullName>
        <ecNumber evidence="4">5.4.99.12</ecNumber>
    </recommendedName>
    <alternativeName>
        <fullName evidence="4">tRNA pseudouridine(38-40) synthase</fullName>
    </alternativeName>
    <alternativeName>
        <fullName evidence="4">tRNA pseudouridylate synthase I</fullName>
    </alternativeName>
    <alternativeName>
        <fullName evidence="4">tRNA-uridine isomerase I</fullName>
    </alternativeName>
</protein>
<keyword evidence="10" id="KW-1185">Reference proteome</keyword>
<dbReference type="InterPro" id="IPR020103">
    <property type="entry name" value="PsdUridine_synth_cat_dom_sf"/>
</dbReference>
<comment type="subunit">
    <text evidence="4">Homodimer.</text>
</comment>
<dbReference type="InterPro" id="IPR001406">
    <property type="entry name" value="PsdUridine_synth_TruA"/>
</dbReference>
<dbReference type="InterPro" id="IPR020095">
    <property type="entry name" value="PsdUridine_synth_TruA_C"/>
</dbReference>
<dbReference type="GO" id="GO:0031119">
    <property type="term" value="P:tRNA pseudouridine synthesis"/>
    <property type="evidence" value="ECO:0007669"/>
    <property type="project" value="UniProtKB-UniRule"/>
</dbReference>
<dbReference type="SUPFAM" id="SSF55120">
    <property type="entry name" value="Pseudouridine synthase"/>
    <property type="match status" value="1"/>
</dbReference>
<keyword evidence="3 4" id="KW-0413">Isomerase</keyword>
<dbReference type="HAMAP" id="MF_00171">
    <property type="entry name" value="TruA"/>
    <property type="match status" value="1"/>
</dbReference>
<dbReference type="Pfam" id="PF01416">
    <property type="entry name" value="PseudoU_synth_1"/>
    <property type="match status" value="2"/>
</dbReference>
<evidence type="ECO:0000313" key="9">
    <source>
        <dbReference type="EMBL" id="MXU64274.1"/>
    </source>
</evidence>
<name>A0A6B0TSG5_9RHOB</name>
<evidence type="ECO:0000259" key="8">
    <source>
        <dbReference type="Pfam" id="PF01416"/>
    </source>
</evidence>
<dbReference type="CDD" id="cd02570">
    <property type="entry name" value="PseudoU_synth_EcTruA"/>
    <property type="match status" value="1"/>
</dbReference>
<sequence>MARYALKLEYDGTGYAGWQKQADHPSVQTALETALSKLEPGHAGVTAAGRTDAGVHATGQVAHVDLARPWTPFRLMEALNAHLKNTGVAVLDLAIVPDDFSARFSAVERQYLYRIINRRSPAPLEAGRVWRIGHRLDTEAMQAGANHLIGRHDFTTFRSTLCQAASPVKTLDALDVEAVPLAQGQEIRIHVRARSFLHNQVRSFVGTLARVGSGSWPPEKVAEILAARDRRACGPVSPPQGLYLAEVRYPDPVFSGFPSGDPPDPAAG</sequence>
<evidence type="ECO:0000256" key="4">
    <source>
        <dbReference type="HAMAP-Rule" id="MF_00171"/>
    </source>
</evidence>
<organism evidence="9 10">
    <name type="scientific">Oceanomicrobium pacificus</name>
    <dbReference type="NCBI Taxonomy" id="2692916"/>
    <lineage>
        <taxon>Bacteria</taxon>
        <taxon>Pseudomonadati</taxon>
        <taxon>Pseudomonadota</taxon>
        <taxon>Alphaproteobacteria</taxon>
        <taxon>Rhodobacterales</taxon>
        <taxon>Paracoccaceae</taxon>
        <taxon>Oceanomicrobium</taxon>
    </lineage>
</organism>
<proteinExistence type="inferred from homology"/>
<comment type="caution">
    <text evidence="9">The sequence shown here is derived from an EMBL/GenBank/DDBJ whole genome shotgun (WGS) entry which is preliminary data.</text>
</comment>
<dbReference type="NCBIfam" id="TIGR00071">
    <property type="entry name" value="hisT_truA"/>
    <property type="match status" value="1"/>
</dbReference>
<dbReference type="PIRSF" id="PIRSF001430">
    <property type="entry name" value="tRNA_psdUrid_synth"/>
    <property type="match status" value="1"/>
</dbReference>
<feature type="domain" description="Pseudouridine synthase I TruA alpha/beta" evidence="8">
    <location>
        <begin position="145"/>
        <end position="250"/>
    </location>
</feature>
<evidence type="ECO:0000256" key="5">
    <source>
        <dbReference type="PIRSR" id="PIRSR001430-1"/>
    </source>
</evidence>
<comment type="catalytic activity">
    <reaction evidence="4 7">
        <text>uridine(38/39/40) in tRNA = pseudouridine(38/39/40) in tRNA</text>
        <dbReference type="Rhea" id="RHEA:22376"/>
        <dbReference type="Rhea" id="RHEA-COMP:10085"/>
        <dbReference type="Rhea" id="RHEA-COMP:10087"/>
        <dbReference type="ChEBI" id="CHEBI:65314"/>
        <dbReference type="ChEBI" id="CHEBI:65315"/>
        <dbReference type="EC" id="5.4.99.12"/>
    </reaction>
</comment>
<gene>
    <name evidence="4 9" type="primary">truA</name>
    <name evidence="9" type="ORF">GSH16_02355</name>
</gene>
<evidence type="ECO:0000256" key="2">
    <source>
        <dbReference type="ARBA" id="ARBA00022694"/>
    </source>
</evidence>
<reference evidence="9 10" key="1">
    <citation type="submission" date="2019-12" db="EMBL/GenBank/DDBJ databases">
        <title>Strain KN286 was isolated from seawater, which was collected from Caroline Seamount in the tropical western Pacific.</title>
        <authorList>
            <person name="Wang Q."/>
        </authorList>
    </citation>
    <scope>NUCLEOTIDE SEQUENCE [LARGE SCALE GENOMIC DNA]</scope>
    <source>
        <strain evidence="9 10">KN286</strain>
    </source>
</reference>
<evidence type="ECO:0000313" key="10">
    <source>
        <dbReference type="Proteomes" id="UP000436016"/>
    </source>
</evidence>
<evidence type="ECO:0000256" key="1">
    <source>
        <dbReference type="ARBA" id="ARBA00009375"/>
    </source>
</evidence>
<evidence type="ECO:0000256" key="3">
    <source>
        <dbReference type="ARBA" id="ARBA00023235"/>
    </source>
</evidence>
<comment type="similarity">
    <text evidence="1 4 7">Belongs to the tRNA pseudouridine synthase TruA family.</text>
</comment>
<evidence type="ECO:0000256" key="7">
    <source>
        <dbReference type="RuleBase" id="RU003792"/>
    </source>
</evidence>
<dbReference type="EC" id="5.4.99.12" evidence="4"/>
<dbReference type="Gene3D" id="3.30.70.580">
    <property type="entry name" value="Pseudouridine synthase I, catalytic domain, N-terminal subdomain"/>
    <property type="match status" value="1"/>
</dbReference>
<dbReference type="Proteomes" id="UP000436016">
    <property type="component" value="Unassembled WGS sequence"/>
</dbReference>
<comment type="caution">
    <text evidence="4">Lacks conserved residue(s) required for the propagation of feature annotation.</text>
</comment>